<dbReference type="GO" id="GO:0004077">
    <property type="term" value="F:biotin--[biotin carboxyl-carrier protein] ligase activity"/>
    <property type="evidence" value="ECO:0007669"/>
    <property type="project" value="UniProtKB-EC"/>
</dbReference>
<dbReference type="InterPro" id="IPR004408">
    <property type="entry name" value="Biotin_CoA_COase_ligase"/>
</dbReference>
<feature type="domain" description="BPL/LPL catalytic" evidence="2">
    <location>
        <begin position="16"/>
        <end position="194"/>
    </location>
</feature>
<dbReference type="InterPro" id="IPR004143">
    <property type="entry name" value="BPL_LPL_catalytic"/>
</dbReference>
<evidence type="ECO:0000313" key="3">
    <source>
        <dbReference type="EMBL" id="MCB4822492.1"/>
    </source>
</evidence>
<proteinExistence type="predicted"/>
<evidence type="ECO:0000256" key="1">
    <source>
        <dbReference type="ARBA" id="ARBA00022598"/>
    </source>
</evidence>
<dbReference type="GO" id="GO:0005737">
    <property type="term" value="C:cytoplasm"/>
    <property type="evidence" value="ECO:0007669"/>
    <property type="project" value="TreeGrafter"/>
</dbReference>
<dbReference type="PANTHER" id="PTHR12835">
    <property type="entry name" value="BIOTIN PROTEIN LIGASE"/>
    <property type="match status" value="1"/>
</dbReference>
<dbReference type="NCBIfam" id="TIGR00121">
    <property type="entry name" value="birA_ligase"/>
    <property type="match status" value="1"/>
</dbReference>
<protein>
    <submittedName>
        <fullName evidence="3">Biotin--[acetyl-CoA-carboxylase] ligase</fullName>
        <ecNumber evidence="3">6.3.4.15</ecNumber>
    </submittedName>
</protein>
<evidence type="ECO:0000313" key="4">
    <source>
        <dbReference type="Proteomes" id="UP001139311"/>
    </source>
</evidence>
<organism evidence="3 4">
    <name type="scientific">Roseicella aerolata</name>
    <dbReference type="NCBI Taxonomy" id="2883479"/>
    <lineage>
        <taxon>Bacteria</taxon>
        <taxon>Pseudomonadati</taxon>
        <taxon>Pseudomonadota</taxon>
        <taxon>Alphaproteobacteria</taxon>
        <taxon>Acetobacterales</taxon>
        <taxon>Roseomonadaceae</taxon>
        <taxon>Roseicella</taxon>
    </lineage>
</organism>
<evidence type="ECO:0000259" key="2">
    <source>
        <dbReference type="PROSITE" id="PS51733"/>
    </source>
</evidence>
<comment type="caution">
    <text evidence="3">The sequence shown here is derived from an EMBL/GenBank/DDBJ whole genome shotgun (WGS) entry which is preliminary data.</text>
</comment>
<name>A0A9X1IDH6_9PROT</name>
<gene>
    <name evidence="3" type="ORF">LHA35_12165</name>
</gene>
<dbReference type="Pfam" id="PF03099">
    <property type="entry name" value="BPL_LplA_LipB"/>
    <property type="match status" value="1"/>
</dbReference>
<dbReference type="CDD" id="cd16442">
    <property type="entry name" value="BPL"/>
    <property type="match status" value="1"/>
</dbReference>
<dbReference type="PROSITE" id="PS51733">
    <property type="entry name" value="BPL_LPL_CATALYTIC"/>
    <property type="match status" value="1"/>
</dbReference>
<dbReference type="InterPro" id="IPR045864">
    <property type="entry name" value="aa-tRNA-synth_II/BPL/LPL"/>
</dbReference>
<dbReference type="SUPFAM" id="SSF55681">
    <property type="entry name" value="Class II aaRS and biotin synthetases"/>
    <property type="match status" value="1"/>
</dbReference>
<keyword evidence="1 3" id="KW-0436">Ligase</keyword>
<sequence length="254" mass="26272">MSGSGQAGAARGGAASALPTGWRLEVHEALPSTSDLLAQRAEDGEAEGLAILARQQTAGRGRSGRVWASPAGNLYLSVLLRPEGPAREAPQWSLLAGVALAEAAAELVPDPRALRLKWPNDLLREGAKCAGILAESALAAGGGLAWLTLGFGVNLAHAPALPDRPTATLGGAESPEEFAARLLGRLQCWRKVQRDAGFAPIRAAWRRFGPAEGEAMTVRGIPGFGRFAGLAEDGSLLLEIDGAKRAIPAGEILA</sequence>
<dbReference type="EMBL" id="JAJAQI010000016">
    <property type="protein sequence ID" value="MCB4822492.1"/>
    <property type="molecule type" value="Genomic_DNA"/>
</dbReference>
<dbReference type="Proteomes" id="UP001139311">
    <property type="component" value="Unassembled WGS sequence"/>
</dbReference>
<dbReference type="EC" id="6.3.4.15" evidence="3"/>
<keyword evidence="4" id="KW-1185">Reference proteome</keyword>
<dbReference type="Gene3D" id="3.30.930.10">
    <property type="entry name" value="Bira Bifunctional Protein, Domain 2"/>
    <property type="match status" value="1"/>
</dbReference>
<dbReference type="PANTHER" id="PTHR12835:SF5">
    <property type="entry name" value="BIOTIN--PROTEIN LIGASE"/>
    <property type="match status" value="1"/>
</dbReference>
<dbReference type="RefSeq" id="WP_226608540.1">
    <property type="nucleotide sequence ID" value="NZ_JAJAQI010000016.1"/>
</dbReference>
<reference evidence="3" key="1">
    <citation type="submission" date="2021-10" db="EMBL/GenBank/DDBJ databases">
        <title>Roseicella aerolatum sp. nov., isolated from aerosols of e-waste dismantling site.</title>
        <authorList>
            <person name="Qin T."/>
        </authorList>
    </citation>
    <scope>NUCLEOTIDE SEQUENCE</scope>
    <source>
        <strain evidence="3">GB24</strain>
    </source>
</reference>
<dbReference type="AlphaFoldDB" id="A0A9X1IDH6"/>
<accession>A0A9X1IDH6</accession>